<dbReference type="PROSITE" id="PS51318">
    <property type="entry name" value="TAT"/>
    <property type="match status" value="1"/>
</dbReference>
<sequence length="447" mass="47455">MPGNEFPSIPSLSRRSVLLGGAAALGGAALLPGLSGCAPAGGAESYPLKFWHLLSGGDGIVMAGLVDAANGANPEFYAAQTVLAWGTPYYTKLAMASVGGRAPDVAIMHASRLPGYAPGGLLDPWDTELLAEFGVTEDNFPPRVWEKGIIDGKLYSVALDAHPFILMYNTEIAEQAGALGPDGQLVEITSPEQFLEVARAMQAVTGKHGLSYGYLGDGAQMWRLFYTFYKQLGADMVLENGQEAQIDEEAAVTSLSFIQQLLDGTIATKSGDYASAVAEFVNGESGMFFTGVWELPTAQNAGFAFDAQPIPTLFGTPAAYADSHAFVLPHQSTPDENKRREVYRFVSELFKGSIDWAGAGHIPGYLPVIDSAEYADLMPQAHYAAAAEVLNYDPPAWFTGSGSDFQTYFAENVQGVFLSGGDPAEGIRGFARRLNTLLAKPNPVAGS</sequence>
<evidence type="ECO:0000313" key="2">
    <source>
        <dbReference type="Proteomes" id="UP000244962"/>
    </source>
</evidence>
<dbReference type="Gene3D" id="3.40.190.10">
    <property type="entry name" value="Periplasmic binding protein-like II"/>
    <property type="match status" value="1"/>
</dbReference>
<proteinExistence type="predicted"/>
<organism evidence="1 2">
    <name type="scientific">Mycetocola zhujimingii</name>
    <dbReference type="NCBI Taxonomy" id="2079792"/>
    <lineage>
        <taxon>Bacteria</taxon>
        <taxon>Bacillati</taxon>
        <taxon>Actinomycetota</taxon>
        <taxon>Actinomycetes</taxon>
        <taxon>Micrococcales</taxon>
        <taxon>Microbacteriaceae</taxon>
        <taxon>Mycetocola</taxon>
    </lineage>
</organism>
<dbReference type="Pfam" id="PF13416">
    <property type="entry name" value="SBP_bac_8"/>
    <property type="match status" value="1"/>
</dbReference>
<gene>
    <name evidence="1" type="ORF">DF223_04270</name>
</gene>
<dbReference type="KEGG" id="myl:C3E77_10435"/>
<dbReference type="SUPFAM" id="SSF53850">
    <property type="entry name" value="Periplasmic binding protein-like II"/>
    <property type="match status" value="1"/>
</dbReference>
<keyword evidence="2" id="KW-1185">Reference proteome</keyword>
<dbReference type="Proteomes" id="UP000244962">
    <property type="component" value="Unassembled WGS sequence"/>
</dbReference>
<comment type="caution">
    <text evidence="1">The sequence shown here is derived from an EMBL/GenBank/DDBJ whole genome shotgun (WGS) entry which is preliminary data.</text>
</comment>
<dbReference type="RefSeq" id="WP_108391578.1">
    <property type="nucleotide sequence ID" value="NZ_CP026949.1"/>
</dbReference>
<evidence type="ECO:0000313" key="1">
    <source>
        <dbReference type="EMBL" id="PWC08543.1"/>
    </source>
</evidence>
<dbReference type="PANTHER" id="PTHR43649:SF14">
    <property type="entry name" value="BLR3389 PROTEIN"/>
    <property type="match status" value="1"/>
</dbReference>
<dbReference type="AlphaFoldDB" id="A0A2U1TIC6"/>
<dbReference type="EMBL" id="QEFB01000001">
    <property type="protein sequence ID" value="PWC08543.1"/>
    <property type="molecule type" value="Genomic_DNA"/>
</dbReference>
<reference evidence="2" key="1">
    <citation type="submission" date="2018-04" db="EMBL/GenBank/DDBJ databases">
        <authorList>
            <person name="Liu S."/>
            <person name="Wang Z."/>
            <person name="Li J."/>
        </authorList>
    </citation>
    <scope>NUCLEOTIDE SEQUENCE [LARGE SCALE GENOMIC DNA]</scope>
    <source>
        <strain evidence="2">622</strain>
    </source>
</reference>
<dbReference type="OrthoDB" id="4393730at2"/>
<protein>
    <submittedName>
        <fullName evidence="1">Carbohydrate-binding protein</fullName>
    </submittedName>
</protein>
<dbReference type="PANTHER" id="PTHR43649">
    <property type="entry name" value="ARABINOSE-BINDING PROTEIN-RELATED"/>
    <property type="match status" value="1"/>
</dbReference>
<name>A0A2U1TIC6_9MICO</name>
<dbReference type="InterPro" id="IPR006059">
    <property type="entry name" value="SBP"/>
</dbReference>
<accession>A0A2U1TIC6</accession>
<dbReference type="InterPro" id="IPR006311">
    <property type="entry name" value="TAT_signal"/>
</dbReference>
<dbReference type="InterPro" id="IPR050490">
    <property type="entry name" value="Bact_solute-bd_prot1"/>
</dbReference>